<gene>
    <name evidence="2" type="ORF">LCGC14_1076110</name>
</gene>
<organism evidence="2">
    <name type="scientific">marine sediment metagenome</name>
    <dbReference type="NCBI Taxonomy" id="412755"/>
    <lineage>
        <taxon>unclassified sequences</taxon>
        <taxon>metagenomes</taxon>
        <taxon>ecological metagenomes</taxon>
    </lineage>
</organism>
<proteinExistence type="predicted"/>
<dbReference type="EMBL" id="LAZR01004677">
    <property type="protein sequence ID" value="KKN06556.1"/>
    <property type="molecule type" value="Genomic_DNA"/>
</dbReference>
<name>A0A0F9PZU2_9ZZZZ</name>
<keyword evidence="1" id="KW-0472">Membrane</keyword>
<comment type="caution">
    <text evidence="2">The sequence shown here is derived from an EMBL/GenBank/DDBJ whole genome shotgun (WGS) entry which is preliminary data.</text>
</comment>
<protein>
    <submittedName>
        <fullName evidence="2">Uncharacterized protein</fullName>
    </submittedName>
</protein>
<sequence length="76" mass="8971">MFINMKIHILYSFHKGPYGGGNQFLKALKKNLKKLNVYEENIGENLLFLYQVLFNPKSFLSLIILITIVFFLVFRE</sequence>
<reference evidence="2" key="1">
    <citation type="journal article" date="2015" name="Nature">
        <title>Complex archaea that bridge the gap between prokaryotes and eukaryotes.</title>
        <authorList>
            <person name="Spang A."/>
            <person name="Saw J.H."/>
            <person name="Jorgensen S.L."/>
            <person name="Zaremba-Niedzwiedzka K."/>
            <person name="Martijn J."/>
            <person name="Lind A.E."/>
            <person name="van Eijk R."/>
            <person name="Schleper C."/>
            <person name="Guy L."/>
            <person name="Ettema T.J."/>
        </authorList>
    </citation>
    <scope>NUCLEOTIDE SEQUENCE</scope>
</reference>
<feature type="non-terminal residue" evidence="2">
    <location>
        <position position="76"/>
    </location>
</feature>
<evidence type="ECO:0000256" key="1">
    <source>
        <dbReference type="SAM" id="Phobius"/>
    </source>
</evidence>
<keyword evidence="1" id="KW-0812">Transmembrane</keyword>
<dbReference type="AlphaFoldDB" id="A0A0F9PZU2"/>
<feature type="transmembrane region" description="Helical" evidence="1">
    <location>
        <begin position="58"/>
        <end position="74"/>
    </location>
</feature>
<accession>A0A0F9PZU2</accession>
<keyword evidence="1" id="KW-1133">Transmembrane helix</keyword>
<evidence type="ECO:0000313" key="2">
    <source>
        <dbReference type="EMBL" id="KKN06556.1"/>
    </source>
</evidence>